<dbReference type="Pfam" id="PF22528">
    <property type="entry name" value="PRMT_C"/>
    <property type="match status" value="1"/>
</dbReference>
<evidence type="ECO:0000256" key="3">
    <source>
        <dbReference type="ARBA" id="ARBA00022691"/>
    </source>
</evidence>
<keyword evidence="6" id="KW-1185">Reference proteome</keyword>
<dbReference type="GO" id="GO:0032259">
    <property type="term" value="P:methylation"/>
    <property type="evidence" value="ECO:0007669"/>
    <property type="project" value="UniProtKB-KW"/>
</dbReference>
<name>A0AAV2L8I2_KNICA</name>
<dbReference type="PANTHER" id="PTHR11006">
    <property type="entry name" value="PROTEIN ARGININE N-METHYLTRANSFERASE"/>
    <property type="match status" value="1"/>
</dbReference>
<dbReference type="EMBL" id="OZ035844">
    <property type="protein sequence ID" value="CAL1598244.1"/>
    <property type="molecule type" value="Genomic_DNA"/>
</dbReference>
<dbReference type="InterPro" id="IPR029063">
    <property type="entry name" value="SAM-dependent_MTases_sf"/>
</dbReference>
<reference evidence="5 6" key="1">
    <citation type="submission" date="2024-04" db="EMBL/GenBank/DDBJ databases">
        <authorList>
            <person name="Waldvogel A.-M."/>
            <person name="Schoenle A."/>
        </authorList>
    </citation>
    <scope>NUCLEOTIDE SEQUENCE [LARGE SCALE GENOMIC DNA]</scope>
</reference>
<dbReference type="InterPro" id="IPR055135">
    <property type="entry name" value="PRMT_dom"/>
</dbReference>
<keyword evidence="1" id="KW-0489">Methyltransferase</keyword>
<evidence type="ECO:0000256" key="1">
    <source>
        <dbReference type="ARBA" id="ARBA00022603"/>
    </source>
</evidence>
<organism evidence="5 6">
    <name type="scientific">Knipowitschia caucasica</name>
    <name type="common">Caucasian dwarf goby</name>
    <name type="synonym">Pomatoschistus caucasicus</name>
    <dbReference type="NCBI Taxonomy" id="637954"/>
    <lineage>
        <taxon>Eukaryota</taxon>
        <taxon>Metazoa</taxon>
        <taxon>Chordata</taxon>
        <taxon>Craniata</taxon>
        <taxon>Vertebrata</taxon>
        <taxon>Euteleostomi</taxon>
        <taxon>Actinopterygii</taxon>
        <taxon>Neopterygii</taxon>
        <taxon>Teleostei</taxon>
        <taxon>Neoteleostei</taxon>
        <taxon>Acanthomorphata</taxon>
        <taxon>Gobiaria</taxon>
        <taxon>Gobiiformes</taxon>
        <taxon>Gobioidei</taxon>
        <taxon>Gobiidae</taxon>
        <taxon>Gobiinae</taxon>
        <taxon>Knipowitschia</taxon>
    </lineage>
</organism>
<gene>
    <name evidence="5" type="ORF">KC01_LOCUS26660</name>
</gene>
<sequence length="155" mass="17631">MVSLLDPSMLCLVRRKCKRRRKKRSERKVDLPECGFNLVGAARSRRAPRFHIPFKFSLLQSGLVHGLAFWFDMAFKGSKATVWLSTAPTEPVTRWSQVRCLFHTPLFAKMGQTLTGTVHLISKNRESYDIHISATIDQSGFSSGNILELKTPFFS</sequence>
<dbReference type="Proteomes" id="UP001497482">
    <property type="component" value="Chromosome 22"/>
</dbReference>
<dbReference type="InterPro" id="IPR025799">
    <property type="entry name" value="Arg_MeTrfase"/>
</dbReference>
<keyword evidence="3" id="KW-0949">S-adenosyl-L-methionine</keyword>
<evidence type="ECO:0000256" key="2">
    <source>
        <dbReference type="ARBA" id="ARBA00022679"/>
    </source>
</evidence>
<feature type="domain" description="Protein arginine N-methyltransferase" evidence="4">
    <location>
        <begin position="48"/>
        <end position="133"/>
    </location>
</feature>
<protein>
    <recommendedName>
        <fullName evidence="4">Protein arginine N-methyltransferase domain-containing protein</fullName>
    </recommendedName>
</protein>
<keyword evidence="2" id="KW-0808">Transferase</keyword>
<proteinExistence type="predicted"/>
<evidence type="ECO:0000313" key="6">
    <source>
        <dbReference type="Proteomes" id="UP001497482"/>
    </source>
</evidence>
<accession>A0AAV2L8I2</accession>
<dbReference type="SUPFAM" id="SSF53335">
    <property type="entry name" value="S-adenosyl-L-methionine-dependent methyltransferases"/>
    <property type="match status" value="1"/>
</dbReference>
<dbReference type="PANTHER" id="PTHR11006:SF49">
    <property type="entry name" value="HISTONE-ARGININE METHYLTRANSFERASE CARM1"/>
    <property type="match status" value="1"/>
</dbReference>
<dbReference type="AlphaFoldDB" id="A0AAV2L8I2"/>
<evidence type="ECO:0000313" key="5">
    <source>
        <dbReference type="EMBL" id="CAL1598244.1"/>
    </source>
</evidence>
<dbReference type="Gene3D" id="2.70.160.11">
    <property type="entry name" value="Hnrnp arginine n-methyltransferase1"/>
    <property type="match status" value="1"/>
</dbReference>
<dbReference type="GO" id="GO:0070611">
    <property type="term" value="F:histone H3R2 methyltransferase activity"/>
    <property type="evidence" value="ECO:0007669"/>
    <property type="project" value="TreeGrafter"/>
</dbReference>
<evidence type="ECO:0000259" key="4">
    <source>
        <dbReference type="Pfam" id="PF22528"/>
    </source>
</evidence>